<dbReference type="PANTHER" id="PTHR33619:SF3">
    <property type="entry name" value="POLYSACCHARIDE EXPORT PROTEIN GFCE-RELATED"/>
    <property type="match status" value="1"/>
</dbReference>
<name>A0A563UC04_9SPHI</name>
<dbReference type="GO" id="GO:0015288">
    <property type="term" value="F:porin activity"/>
    <property type="evidence" value="ECO:0007669"/>
    <property type="project" value="UniProtKB-KW"/>
</dbReference>
<evidence type="ECO:0000313" key="19">
    <source>
        <dbReference type="Proteomes" id="UP000320042"/>
    </source>
</evidence>
<dbReference type="GO" id="GO:0015159">
    <property type="term" value="F:polysaccharide transmembrane transporter activity"/>
    <property type="evidence" value="ECO:0007669"/>
    <property type="project" value="InterPro"/>
</dbReference>
<feature type="domain" description="SLBB" evidence="17">
    <location>
        <begin position="172"/>
        <end position="251"/>
    </location>
</feature>
<evidence type="ECO:0000256" key="15">
    <source>
        <dbReference type="SAM" id="Phobius"/>
    </source>
</evidence>
<gene>
    <name evidence="18" type="ORF">FPZ43_11335</name>
</gene>
<keyword evidence="6 15" id="KW-0812">Transmembrane</keyword>
<proteinExistence type="inferred from homology"/>
<reference evidence="18 19" key="1">
    <citation type="submission" date="2019-07" db="EMBL/GenBank/DDBJ databases">
        <authorList>
            <person name="Kim J."/>
        </authorList>
    </citation>
    <scope>NUCLEOTIDE SEQUENCE [LARGE SCALE GENOMIC DNA]</scope>
    <source>
        <strain evidence="19">dk17</strain>
    </source>
</reference>
<dbReference type="AlphaFoldDB" id="A0A563UC04"/>
<dbReference type="InterPro" id="IPR049712">
    <property type="entry name" value="Poly_export"/>
</dbReference>
<evidence type="ECO:0000259" key="17">
    <source>
        <dbReference type="Pfam" id="PF22461"/>
    </source>
</evidence>
<keyword evidence="15" id="KW-1133">Transmembrane helix</keyword>
<feature type="domain" description="Polysaccharide export protein N-terminal" evidence="16">
    <location>
        <begin position="70"/>
        <end position="167"/>
    </location>
</feature>
<keyword evidence="13" id="KW-0998">Cell outer membrane</keyword>
<comment type="caution">
    <text evidence="18">The sequence shown here is derived from an EMBL/GenBank/DDBJ whole genome shotgun (WGS) entry which is preliminary data.</text>
</comment>
<evidence type="ECO:0000256" key="7">
    <source>
        <dbReference type="ARBA" id="ARBA00022729"/>
    </source>
</evidence>
<dbReference type="GO" id="GO:0046930">
    <property type="term" value="C:pore complex"/>
    <property type="evidence" value="ECO:0007669"/>
    <property type="project" value="UniProtKB-KW"/>
</dbReference>
<evidence type="ECO:0000256" key="1">
    <source>
        <dbReference type="ARBA" id="ARBA00004571"/>
    </source>
</evidence>
<evidence type="ECO:0000256" key="10">
    <source>
        <dbReference type="ARBA" id="ARBA00023114"/>
    </source>
</evidence>
<dbReference type="PANTHER" id="PTHR33619">
    <property type="entry name" value="POLYSACCHARIDE EXPORT PROTEIN GFCE-RELATED"/>
    <property type="match status" value="1"/>
</dbReference>
<keyword evidence="5" id="KW-0762">Sugar transport</keyword>
<dbReference type="Gene3D" id="3.10.560.10">
    <property type="entry name" value="Outer membrane lipoprotein wza domain like"/>
    <property type="match status" value="1"/>
</dbReference>
<keyword evidence="19" id="KW-1185">Reference proteome</keyword>
<dbReference type="GO" id="GO:0009279">
    <property type="term" value="C:cell outer membrane"/>
    <property type="evidence" value="ECO:0007669"/>
    <property type="project" value="UniProtKB-SubCell"/>
</dbReference>
<protein>
    <submittedName>
        <fullName evidence="18">Uncharacterized protein</fullName>
    </submittedName>
</protein>
<evidence type="ECO:0000256" key="9">
    <source>
        <dbReference type="ARBA" id="ARBA00023065"/>
    </source>
</evidence>
<evidence type="ECO:0000256" key="12">
    <source>
        <dbReference type="ARBA" id="ARBA00023139"/>
    </source>
</evidence>
<keyword evidence="14" id="KW-0449">Lipoprotein</keyword>
<evidence type="ECO:0000256" key="13">
    <source>
        <dbReference type="ARBA" id="ARBA00023237"/>
    </source>
</evidence>
<evidence type="ECO:0000256" key="8">
    <source>
        <dbReference type="ARBA" id="ARBA00023047"/>
    </source>
</evidence>
<evidence type="ECO:0000256" key="6">
    <source>
        <dbReference type="ARBA" id="ARBA00022692"/>
    </source>
</evidence>
<dbReference type="Proteomes" id="UP000320042">
    <property type="component" value="Unassembled WGS sequence"/>
</dbReference>
<keyword evidence="7" id="KW-0732">Signal</keyword>
<evidence type="ECO:0000313" key="18">
    <source>
        <dbReference type="EMBL" id="TWR28856.1"/>
    </source>
</evidence>
<evidence type="ECO:0000256" key="2">
    <source>
        <dbReference type="ARBA" id="ARBA00009450"/>
    </source>
</evidence>
<comment type="similarity">
    <text evidence="2">Belongs to the BexD/CtrA/VexA family.</text>
</comment>
<dbReference type="InterPro" id="IPR003715">
    <property type="entry name" value="Poly_export_N"/>
</dbReference>
<organism evidence="18 19">
    <name type="scientific">Mucilaginibacter pallidiroseus</name>
    <dbReference type="NCBI Taxonomy" id="2599295"/>
    <lineage>
        <taxon>Bacteria</taxon>
        <taxon>Pseudomonadati</taxon>
        <taxon>Bacteroidota</taxon>
        <taxon>Sphingobacteriia</taxon>
        <taxon>Sphingobacteriales</taxon>
        <taxon>Sphingobacteriaceae</taxon>
        <taxon>Mucilaginibacter</taxon>
    </lineage>
</organism>
<keyword evidence="8" id="KW-0625">Polysaccharide transport</keyword>
<evidence type="ECO:0000256" key="5">
    <source>
        <dbReference type="ARBA" id="ARBA00022597"/>
    </source>
</evidence>
<feature type="transmembrane region" description="Helical" evidence="15">
    <location>
        <begin position="265"/>
        <end position="283"/>
    </location>
</feature>
<keyword evidence="9" id="KW-0406">Ion transport</keyword>
<sequence>MAKLCMLYIRHMSKNHLNNMKIQGTTKHLKLALLFTVVAFSSCVNTKRLKYFQDMPESDSATPINIAAYTETTIQPDDILAININTIDPQATTAINSRNGGFTNVGVNPQSGTINPVTGYLVDKTGFVDVPIIGRIKLGGLTTLEARDIVRKRATDFFKNPIVDVRFSNFRITVIGEVNKPASYVIPNEQVSLLDAIGYAGDLTVYGKRNNVLLIRKDAAGKNVTVRLDLTKKSTLNSPYFYLKQNDVVYIEPDKSKVQNNDNNVFRYITAGATVFTAIILAIRYL</sequence>
<keyword evidence="4" id="KW-1134">Transmembrane beta strand</keyword>
<dbReference type="GO" id="GO:0006811">
    <property type="term" value="P:monoatomic ion transport"/>
    <property type="evidence" value="ECO:0007669"/>
    <property type="project" value="UniProtKB-KW"/>
</dbReference>
<keyword evidence="3" id="KW-0813">Transport</keyword>
<dbReference type="InterPro" id="IPR054765">
    <property type="entry name" value="SLBB_dom"/>
</dbReference>
<evidence type="ECO:0000256" key="4">
    <source>
        <dbReference type="ARBA" id="ARBA00022452"/>
    </source>
</evidence>
<accession>A0A563UC04</accession>
<evidence type="ECO:0000259" key="16">
    <source>
        <dbReference type="Pfam" id="PF02563"/>
    </source>
</evidence>
<keyword evidence="12" id="KW-0564">Palmitate</keyword>
<evidence type="ECO:0000256" key="11">
    <source>
        <dbReference type="ARBA" id="ARBA00023136"/>
    </source>
</evidence>
<comment type="subcellular location">
    <subcellularLocation>
        <location evidence="1">Cell outer membrane</location>
        <topology evidence="1">Multi-pass membrane protein</topology>
    </subcellularLocation>
</comment>
<evidence type="ECO:0000256" key="3">
    <source>
        <dbReference type="ARBA" id="ARBA00022448"/>
    </source>
</evidence>
<dbReference type="Pfam" id="PF22461">
    <property type="entry name" value="SLBB_2"/>
    <property type="match status" value="1"/>
</dbReference>
<keyword evidence="11 15" id="KW-0472">Membrane</keyword>
<keyword evidence="10" id="KW-0626">Porin</keyword>
<evidence type="ECO:0000256" key="14">
    <source>
        <dbReference type="ARBA" id="ARBA00023288"/>
    </source>
</evidence>
<dbReference type="Pfam" id="PF02563">
    <property type="entry name" value="Poly_export"/>
    <property type="match status" value="1"/>
</dbReference>
<dbReference type="EMBL" id="VOEJ01000005">
    <property type="protein sequence ID" value="TWR28856.1"/>
    <property type="molecule type" value="Genomic_DNA"/>
</dbReference>